<dbReference type="Proteomes" id="UP001501333">
    <property type="component" value="Unassembled WGS sequence"/>
</dbReference>
<proteinExistence type="predicted"/>
<keyword evidence="1" id="KW-0175">Coiled coil</keyword>
<sequence>MSKVNPKEENEYAKNIKDEVVYIGDAISGRKGYWCLGCNEEMDAVKKKNIYHKSYFRHSAKGVDNERKCTFSNQEYRHKLAIEILQFTKRIKVPNLYSYSPDGKKAVLLEEAQFIEAHHVRAELTFYEDDEGKIVHGKNPDIENKNLLIRPDLTFFNSKDEPILLIEIVVSHKLDDEKKVKLKRLGIDTIQIIIPKDSEENIAKSLLTSNNTKWVYNYVQERTDYIQVSKGDREELSSIDELQRKFFGESVVCRTNQISNLIRSIKNSLGTQLYRRIEQQFESELSRVKANTKRNRERLEELEREFEDEVYSSIRHEEEEVEQRSRDLEQQQIAFEENHSDLERRYIKRREYITKEEANTEREIKFRYRVGESEEDIRRDFGLEETRIDNEQSKIRREERYIEVNFREESRFALNFERENRKIEREFEELEKREREDFEKLRKGLQSKDGEYRELKAEVENGLRSEFEREYEQIVDRVNQRDIQSNDELSERIKSILEIRGLLDNYENEISTIGQYQKYLEFVRTGAWKKW</sequence>
<gene>
    <name evidence="2" type="ORF">GCM10022250_44120</name>
</gene>
<evidence type="ECO:0000313" key="3">
    <source>
        <dbReference type="Proteomes" id="UP001501333"/>
    </source>
</evidence>
<organism evidence="2 3">
    <name type="scientific">Flavobacterium chungbukense</name>
    <dbReference type="NCBI Taxonomy" id="877464"/>
    <lineage>
        <taxon>Bacteria</taxon>
        <taxon>Pseudomonadati</taxon>
        <taxon>Bacteroidota</taxon>
        <taxon>Flavobacteriia</taxon>
        <taxon>Flavobacteriales</taxon>
        <taxon>Flavobacteriaceae</taxon>
        <taxon>Flavobacterium</taxon>
    </lineage>
</organism>
<dbReference type="RefSeq" id="WP_229355303.1">
    <property type="nucleotide sequence ID" value="NZ_BAABAO010000017.1"/>
</dbReference>
<dbReference type="EMBL" id="BAABAO010000017">
    <property type="protein sequence ID" value="GAA4142028.1"/>
    <property type="molecule type" value="Genomic_DNA"/>
</dbReference>
<evidence type="ECO:0000313" key="2">
    <source>
        <dbReference type="EMBL" id="GAA4142028.1"/>
    </source>
</evidence>
<accession>A0ABP7YVJ1</accession>
<protein>
    <recommendedName>
        <fullName evidence="4">Competence protein CoiA-like protein</fullName>
    </recommendedName>
</protein>
<evidence type="ECO:0008006" key="4">
    <source>
        <dbReference type="Google" id="ProtNLM"/>
    </source>
</evidence>
<reference evidence="3" key="1">
    <citation type="journal article" date="2019" name="Int. J. Syst. Evol. Microbiol.">
        <title>The Global Catalogue of Microorganisms (GCM) 10K type strain sequencing project: providing services to taxonomists for standard genome sequencing and annotation.</title>
        <authorList>
            <consortium name="The Broad Institute Genomics Platform"/>
            <consortium name="The Broad Institute Genome Sequencing Center for Infectious Disease"/>
            <person name="Wu L."/>
            <person name="Ma J."/>
        </authorList>
    </citation>
    <scope>NUCLEOTIDE SEQUENCE [LARGE SCALE GENOMIC DNA]</scope>
    <source>
        <strain evidence="3">JCM 17386</strain>
    </source>
</reference>
<feature type="coiled-coil region" evidence="1">
    <location>
        <begin position="413"/>
        <end position="458"/>
    </location>
</feature>
<name>A0ABP7YVJ1_9FLAO</name>
<keyword evidence="3" id="KW-1185">Reference proteome</keyword>
<evidence type="ECO:0000256" key="1">
    <source>
        <dbReference type="SAM" id="Coils"/>
    </source>
</evidence>
<comment type="caution">
    <text evidence="2">The sequence shown here is derived from an EMBL/GenBank/DDBJ whole genome shotgun (WGS) entry which is preliminary data.</text>
</comment>
<feature type="coiled-coil region" evidence="1">
    <location>
        <begin position="282"/>
        <end position="345"/>
    </location>
</feature>